<accession>A0ABQ2BL11</accession>
<dbReference type="EMBL" id="BMDJ01000011">
    <property type="protein sequence ID" value="GGI28671.1"/>
    <property type="molecule type" value="Genomic_DNA"/>
</dbReference>
<dbReference type="SUPFAM" id="SSF52833">
    <property type="entry name" value="Thioredoxin-like"/>
    <property type="match status" value="1"/>
</dbReference>
<gene>
    <name evidence="1" type="ORF">GCM10008119_33810</name>
</gene>
<evidence type="ECO:0000313" key="1">
    <source>
        <dbReference type="EMBL" id="GGI28671.1"/>
    </source>
</evidence>
<evidence type="ECO:0008006" key="3">
    <source>
        <dbReference type="Google" id="ProtNLM"/>
    </source>
</evidence>
<proteinExistence type="predicted"/>
<dbReference type="InterPro" id="IPR036249">
    <property type="entry name" value="Thioredoxin-like_sf"/>
</dbReference>
<reference evidence="2" key="1">
    <citation type="journal article" date="2019" name="Int. J. Syst. Evol. Microbiol.">
        <title>The Global Catalogue of Microorganisms (GCM) 10K type strain sequencing project: providing services to taxonomists for standard genome sequencing and annotation.</title>
        <authorList>
            <consortium name="The Broad Institute Genomics Platform"/>
            <consortium name="The Broad Institute Genome Sequencing Center for Infectious Disease"/>
            <person name="Wu L."/>
            <person name="Ma J."/>
        </authorList>
    </citation>
    <scope>NUCLEOTIDE SEQUENCE [LARGE SCALE GENOMIC DNA]</scope>
    <source>
        <strain evidence="2">CCM 8939</strain>
    </source>
</reference>
<organism evidence="1 2">
    <name type="scientific">Pedobacter mendelii</name>
    <dbReference type="NCBI Taxonomy" id="1908240"/>
    <lineage>
        <taxon>Bacteria</taxon>
        <taxon>Pseudomonadati</taxon>
        <taxon>Bacteroidota</taxon>
        <taxon>Sphingobacteriia</taxon>
        <taxon>Sphingobacteriales</taxon>
        <taxon>Sphingobacteriaceae</taxon>
        <taxon>Pedobacter</taxon>
    </lineage>
</organism>
<dbReference type="Proteomes" id="UP000645390">
    <property type="component" value="Unassembled WGS sequence"/>
</dbReference>
<comment type="caution">
    <text evidence="1">The sequence shown here is derived from an EMBL/GenBank/DDBJ whole genome shotgun (WGS) entry which is preliminary data.</text>
</comment>
<protein>
    <recommendedName>
        <fullName evidence="3">Thioredoxin-like fold domain-containing protein</fullName>
    </recommendedName>
</protein>
<sequence>MHPVLDDLLGDIGDLSVQILFTASTDHKDERAKPVKHLLAIYEANNEELTKDSLGDWYSASEKNYGLFAEKYKVDGDLNNQTEKVDKMHDWCKKMNIEFTPTIFFNGYQLPETYNITDIEYFLKS</sequence>
<dbReference type="Gene3D" id="3.40.30.10">
    <property type="entry name" value="Glutaredoxin"/>
    <property type="match status" value="1"/>
</dbReference>
<evidence type="ECO:0000313" key="2">
    <source>
        <dbReference type="Proteomes" id="UP000645390"/>
    </source>
</evidence>
<keyword evidence="2" id="KW-1185">Reference proteome</keyword>
<name>A0ABQ2BL11_9SPHI</name>